<dbReference type="InterPro" id="IPR025660">
    <property type="entry name" value="Pept_his_AS"/>
</dbReference>
<reference evidence="2 3" key="1">
    <citation type="submission" date="2016-02" db="EMBL/GenBank/DDBJ databases">
        <title>Genome analysis of coral dinoflagellate symbionts highlights evolutionary adaptations to a symbiotic lifestyle.</title>
        <authorList>
            <person name="Aranda M."/>
            <person name="Li Y."/>
            <person name="Liew Y.J."/>
            <person name="Baumgarten S."/>
            <person name="Simakov O."/>
            <person name="Wilson M."/>
            <person name="Piel J."/>
            <person name="Ashoor H."/>
            <person name="Bougouffa S."/>
            <person name="Bajic V.B."/>
            <person name="Ryu T."/>
            <person name="Ravasi T."/>
            <person name="Bayer T."/>
            <person name="Micklem G."/>
            <person name="Kim H."/>
            <person name="Bhak J."/>
            <person name="Lajeunesse T.C."/>
            <person name="Voolstra C.R."/>
        </authorList>
    </citation>
    <scope>NUCLEOTIDE SEQUENCE [LARGE SCALE GENOMIC DNA]</scope>
    <source>
        <strain evidence="2 3">CCMP2467</strain>
    </source>
</reference>
<gene>
    <name evidence="2" type="ORF">AK812_SmicGene7891</name>
</gene>
<accession>A0A1Q9EMD0</accession>
<feature type="region of interest" description="Disordered" evidence="1">
    <location>
        <begin position="140"/>
        <end position="217"/>
    </location>
</feature>
<comment type="caution">
    <text evidence="2">The sequence shown here is derived from an EMBL/GenBank/DDBJ whole genome shotgun (WGS) entry which is preliminary data.</text>
</comment>
<dbReference type="SUPFAM" id="SSF54001">
    <property type="entry name" value="Cysteine proteinases"/>
    <property type="match status" value="2"/>
</dbReference>
<name>A0A1Q9EMD0_SYMMI</name>
<protein>
    <submittedName>
        <fullName evidence="2">Putative peptidase C1-like protein</fullName>
    </submittedName>
</protein>
<sequence>MPGGSEQTEDMYPNLEQGLTAPFWEAWEQGLAVHEAFAVAHYLIASESSSPGQHPALCALQRLATPFGGYAPWTSTQGASEAIQKMGRDIAEACLSTASAYKPRNNTNATQYQSSSEQHDEVGFMEDRWKADKRKMSPTRLWRELPHSRKSESHRKLAPPWKKQGNPPLQDRSKGSGPRAPRTPPPTRTPAKAKARPGACRPAEVTTEAEHKEQDEEIETVELEEEEREMTTEDAMAVWQALLEMQHGEDFNLAAPMVPSHIADNIVETLVDRPEAQHNLLSDTLPLFLSRVHRDLARALERARNLRARLGRAGSSNDHEKADKETTLGDREGEGDEECLMQTTIPQATAAAAAAASSEDQLLHRLHKAIQSLPPSTASSRAIRLSALLQDYDGPLAVDRSLLESLLVASNEETPPLPGGDGLLLEHGWCSVWWRRLRGLPEVEDQDVEAREAMYMRGLEAAAERHYETLKSEAAQVEDDRILSTAMGYTRSRPKQRLCLGVCVTNGKMVKAWDFEINPEAPVQIHIKAEAKEWKGQWYKAGVPVPEATVPEEVRELAMPSSSSSAMPPPGQGSFDISKPATRNLFERWRSREISPQAVVGIGGTGLLAYFHAVADIPDEVWAELGERDTLTLEPPAGNLGSCTANALAAAFHFTVHKMTVEDHADFRDFTPSRLFIYYNERYVEGFVRWDIGGMLRDGIKTMARVGVCPEKVWTYENIGEKFKQEPDWFCYELAKKCKIVGYARVAQELTQMKMCIANGYPFVFGFSVFPSFQTKEVASTGKAIADGNRLLQEHSLRLSHANVSDLQGGGRFVVGSSAHFVAFRVLENELHVNFQNKTHTWEKCAVCSCLPRRRGYCEESSRWLFRLDFFEAIFRLEDIKSTQVRPGDRQAKDFVGSAGPMHAYPEHDSPARLSMLVRCINHRICFERLQEVRRIARRNIQELVTQPELWKQMPNPFNTSIDARTWRHYMDCIEHEASKVARAVSSGITIAGSRSRANGLPEKRSLSDVDRAVKRLDAWANVMLRMIEYRDAVDMSSMLSPVDPLVSKRTWERHLFDVRRSLVVLSQSCVFSSSDCLPCRLSRAQRRTARHPQPERPRILGFSFGLPLGTSAMPEAEYGVEDYLGGASSKPCARLAVSIERSHGNTAALRPTLPIEMLRFLPTFFFDVGYLRALAMTSRQMLDATRKKENWHGLQVNLDQPDLQSTQRLRSIVDLLGMTSNVCVNLLQLAMFITIPANAKLRWEAAALPLQPATGLCHLLSNLTPESNVAFANENTIDAGEEMPELHSTAAMVMPLPDEEERGGHAVCAVGYDDFQECFIVRNSWGDQKSMVSIQAYICNPDLANDFWSIEWVKSFDNAGLHSLHEEGRQDARKHRGYEAEWAWFNAHAQEAMRQATFQSELRRVADGRAAIFGT</sequence>
<proteinExistence type="predicted"/>
<keyword evidence="3" id="KW-1185">Reference proteome</keyword>
<evidence type="ECO:0000313" key="2">
    <source>
        <dbReference type="EMBL" id="OLQ08585.1"/>
    </source>
</evidence>
<dbReference type="EMBL" id="LSRX01000114">
    <property type="protein sequence ID" value="OLQ08585.1"/>
    <property type="molecule type" value="Genomic_DNA"/>
</dbReference>
<organism evidence="2 3">
    <name type="scientific">Symbiodinium microadriaticum</name>
    <name type="common">Dinoflagellate</name>
    <name type="synonym">Zooxanthella microadriatica</name>
    <dbReference type="NCBI Taxonomy" id="2951"/>
    <lineage>
        <taxon>Eukaryota</taxon>
        <taxon>Sar</taxon>
        <taxon>Alveolata</taxon>
        <taxon>Dinophyceae</taxon>
        <taxon>Suessiales</taxon>
        <taxon>Symbiodiniaceae</taxon>
        <taxon>Symbiodinium</taxon>
    </lineage>
</organism>
<feature type="region of interest" description="Disordered" evidence="1">
    <location>
        <begin position="311"/>
        <end position="335"/>
    </location>
</feature>
<dbReference type="Proteomes" id="UP000186817">
    <property type="component" value="Unassembled WGS sequence"/>
</dbReference>
<evidence type="ECO:0000313" key="3">
    <source>
        <dbReference type="Proteomes" id="UP000186817"/>
    </source>
</evidence>
<dbReference type="PROSITE" id="PS00639">
    <property type="entry name" value="THIOL_PROTEASE_HIS"/>
    <property type="match status" value="1"/>
</dbReference>
<dbReference type="Gene3D" id="3.90.70.10">
    <property type="entry name" value="Cysteine proteinases"/>
    <property type="match status" value="2"/>
</dbReference>
<feature type="compositionally biased region" description="Basic and acidic residues" evidence="1">
    <location>
        <begin position="317"/>
        <end position="332"/>
    </location>
</feature>
<feature type="compositionally biased region" description="Basic and acidic residues" evidence="1">
    <location>
        <begin position="141"/>
        <end position="155"/>
    </location>
</feature>
<evidence type="ECO:0000256" key="1">
    <source>
        <dbReference type="SAM" id="MobiDB-lite"/>
    </source>
</evidence>
<dbReference type="InterPro" id="IPR038765">
    <property type="entry name" value="Papain-like_cys_pep_sf"/>
</dbReference>